<dbReference type="Proteomes" id="UP001259982">
    <property type="component" value="Unassembled WGS sequence"/>
</dbReference>
<protein>
    <submittedName>
        <fullName evidence="2">DUF1269 domain-containing protein</fullName>
    </submittedName>
</protein>
<dbReference type="PANTHER" id="PTHR36109:SF2">
    <property type="entry name" value="MEMBRANE PROTEIN"/>
    <property type="match status" value="1"/>
</dbReference>
<gene>
    <name evidence="2" type="ORF">RM531_01195</name>
</gene>
<proteinExistence type="predicted"/>
<evidence type="ECO:0000256" key="1">
    <source>
        <dbReference type="SAM" id="Phobius"/>
    </source>
</evidence>
<reference evidence="2 3" key="1">
    <citation type="submission" date="2023-09" db="EMBL/GenBank/DDBJ databases">
        <authorList>
            <person name="Rey-Velasco X."/>
        </authorList>
    </citation>
    <scope>NUCLEOTIDE SEQUENCE [LARGE SCALE GENOMIC DNA]</scope>
    <source>
        <strain evidence="2 3">P385</strain>
    </source>
</reference>
<dbReference type="RefSeq" id="WP_311656673.1">
    <property type="nucleotide sequence ID" value="NZ_JAVRHY010000001.1"/>
</dbReference>
<accession>A0ABU3B3P0</accession>
<sequence length="170" mass="17858">MRRRLYFLVPDAGTAETIVDELLLARIEARHMHVVAREGTPLGDLPEADLRQKSDLIESAERGLAVGGATGVLAGLTAVTFPPAGVVVGGGLVAATTLAGAGFGAWAASMIGIRLPNREIRNYEQAIDDGQLLLMVDVPNADVGGIAELVRSHHPEVNIGDTEPHKPAFP</sequence>
<keyword evidence="3" id="KW-1185">Reference proteome</keyword>
<feature type="transmembrane region" description="Helical" evidence="1">
    <location>
        <begin position="63"/>
        <end position="81"/>
    </location>
</feature>
<keyword evidence="1" id="KW-0472">Membrane</keyword>
<evidence type="ECO:0000313" key="3">
    <source>
        <dbReference type="Proteomes" id="UP001259982"/>
    </source>
</evidence>
<comment type="caution">
    <text evidence="2">The sequence shown here is derived from an EMBL/GenBank/DDBJ whole genome shotgun (WGS) entry which is preliminary data.</text>
</comment>
<dbReference type="EMBL" id="JAVRHY010000001">
    <property type="protein sequence ID" value="MDT0617081.1"/>
    <property type="molecule type" value="Genomic_DNA"/>
</dbReference>
<name>A0ABU3B3P0_9GAMM</name>
<organism evidence="2 3">
    <name type="scientific">Spectribacter acetivorans</name>
    <dbReference type="NCBI Taxonomy" id="3075603"/>
    <lineage>
        <taxon>Bacteria</taxon>
        <taxon>Pseudomonadati</taxon>
        <taxon>Pseudomonadota</taxon>
        <taxon>Gammaproteobacteria</taxon>
        <taxon>Salinisphaerales</taxon>
        <taxon>Salinisphaeraceae</taxon>
        <taxon>Spectribacter</taxon>
    </lineage>
</organism>
<evidence type="ECO:0000313" key="2">
    <source>
        <dbReference type="EMBL" id="MDT0617081.1"/>
    </source>
</evidence>
<keyword evidence="1" id="KW-1133">Transmembrane helix</keyword>
<dbReference type="InterPro" id="IPR052948">
    <property type="entry name" value="Low_temp-induced_all0457"/>
</dbReference>
<keyword evidence="1" id="KW-0812">Transmembrane</keyword>
<feature type="transmembrane region" description="Helical" evidence="1">
    <location>
        <begin position="87"/>
        <end position="113"/>
    </location>
</feature>
<dbReference type="PANTHER" id="PTHR36109">
    <property type="entry name" value="MEMBRANE PROTEIN-RELATED"/>
    <property type="match status" value="1"/>
</dbReference>